<evidence type="ECO:0008006" key="2">
    <source>
        <dbReference type="Google" id="ProtNLM"/>
    </source>
</evidence>
<sequence length="174" mass="19019">MPILAALIDAGDLGYIGAGGNLFFSGRLSDVIKTGGENVNAFEVEDLLRVFEAPQGSSLAGLRLCAAAVVGLPDLRLGEQVCAVVTVSPEDFRRVAERQGVSGDPEFLHDSELHRLLRNHLRSGGLAGFKHPKTLYICLKLPRNSSGKVVKQRLKKRVESFRKIAGRRRMRSKL</sequence>
<dbReference type="PANTHER" id="PTHR43201:SF32">
    <property type="entry name" value="2-SUCCINYLBENZOATE--COA LIGASE, CHLOROPLASTIC_PEROXISOMAL"/>
    <property type="match status" value="1"/>
</dbReference>
<dbReference type="EMBL" id="HBEA01008201">
    <property type="protein sequence ID" value="CAD8256822.1"/>
    <property type="molecule type" value="Transcribed_RNA"/>
</dbReference>
<dbReference type="SUPFAM" id="SSF56801">
    <property type="entry name" value="Acetyl-CoA synthetase-like"/>
    <property type="match status" value="1"/>
</dbReference>
<dbReference type="InterPro" id="IPR045851">
    <property type="entry name" value="AMP-bd_C_sf"/>
</dbReference>
<dbReference type="GO" id="GO:0006631">
    <property type="term" value="P:fatty acid metabolic process"/>
    <property type="evidence" value="ECO:0007669"/>
    <property type="project" value="TreeGrafter"/>
</dbReference>
<dbReference type="Gene3D" id="3.30.300.30">
    <property type="match status" value="1"/>
</dbReference>
<organism evidence="1">
    <name type="scientific">Pinguiococcus pyrenoidosus</name>
    <dbReference type="NCBI Taxonomy" id="172671"/>
    <lineage>
        <taxon>Eukaryota</taxon>
        <taxon>Sar</taxon>
        <taxon>Stramenopiles</taxon>
        <taxon>Ochrophyta</taxon>
        <taxon>Pinguiophyceae</taxon>
        <taxon>Pinguiochrysidales</taxon>
        <taxon>Pinguiochrysidaceae</taxon>
        <taxon>Pinguiococcus</taxon>
    </lineage>
</organism>
<dbReference type="GO" id="GO:0031956">
    <property type="term" value="F:medium-chain fatty acid-CoA ligase activity"/>
    <property type="evidence" value="ECO:0007669"/>
    <property type="project" value="TreeGrafter"/>
</dbReference>
<gene>
    <name evidence="1" type="ORF">PPYR1160_LOCUS6314</name>
</gene>
<name>A0A7R9YBL9_9STRA</name>
<dbReference type="AlphaFoldDB" id="A0A7R9YBL9"/>
<reference evidence="1" key="1">
    <citation type="submission" date="2021-01" db="EMBL/GenBank/DDBJ databases">
        <authorList>
            <person name="Corre E."/>
            <person name="Pelletier E."/>
            <person name="Niang G."/>
            <person name="Scheremetjew M."/>
            <person name="Finn R."/>
            <person name="Kale V."/>
            <person name="Holt S."/>
            <person name="Cochrane G."/>
            <person name="Meng A."/>
            <person name="Brown T."/>
            <person name="Cohen L."/>
        </authorList>
    </citation>
    <scope>NUCLEOTIDE SEQUENCE</scope>
    <source>
        <strain evidence="1">CCMP2078</strain>
    </source>
</reference>
<accession>A0A7R9YBL9</accession>
<dbReference type="PANTHER" id="PTHR43201">
    <property type="entry name" value="ACYL-COA SYNTHETASE"/>
    <property type="match status" value="1"/>
</dbReference>
<evidence type="ECO:0000313" key="1">
    <source>
        <dbReference type="EMBL" id="CAD8256822.1"/>
    </source>
</evidence>
<protein>
    <recommendedName>
        <fullName evidence="2">AMP-binding enzyme C-terminal domain-containing protein</fullName>
    </recommendedName>
</protein>
<proteinExistence type="predicted"/>